<dbReference type="InterPro" id="IPR002145">
    <property type="entry name" value="CopG"/>
</dbReference>
<feature type="domain" description="Ribbon-helix-helix protein CopG" evidence="2">
    <location>
        <begin position="29"/>
        <end position="56"/>
    </location>
</feature>
<name>A0A4Q9KPG5_PROTD</name>
<dbReference type="OrthoDB" id="3710927at2"/>
<accession>A0A4Q9KPG5</accession>
<comment type="caution">
    <text evidence="3">The sequence shown here is derived from an EMBL/GenBank/DDBJ whole genome shotgun (WGS) entry which is preliminary data.</text>
</comment>
<evidence type="ECO:0000256" key="1">
    <source>
        <dbReference type="SAM" id="MobiDB-lite"/>
    </source>
</evidence>
<keyword evidence="4" id="KW-1185">Reference proteome</keyword>
<dbReference type="Proteomes" id="UP000291933">
    <property type="component" value="Unassembled WGS sequence"/>
</dbReference>
<dbReference type="EMBL" id="SDMR01000003">
    <property type="protein sequence ID" value="TBT95749.1"/>
    <property type="molecule type" value="Genomic_DNA"/>
</dbReference>
<protein>
    <submittedName>
        <fullName evidence="3">Ribbon-helix-helix protein, CopG family</fullName>
    </submittedName>
</protein>
<proteinExistence type="predicted"/>
<dbReference type="GO" id="GO:0006355">
    <property type="term" value="P:regulation of DNA-templated transcription"/>
    <property type="evidence" value="ECO:0007669"/>
    <property type="project" value="InterPro"/>
</dbReference>
<sequence>MPTLPDRAQARELTSSKHQHHAAMQFVAVRLTVDEVAALDAIAGRDSVSRSEAIRRELAHVAA</sequence>
<evidence type="ECO:0000313" key="4">
    <source>
        <dbReference type="Proteomes" id="UP000291933"/>
    </source>
</evidence>
<gene>
    <name evidence="3" type="ORF">ET996_03940</name>
</gene>
<dbReference type="AlphaFoldDB" id="A0A4Q9KPG5"/>
<feature type="region of interest" description="Disordered" evidence="1">
    <location>
        <begin position="1"/>
        <end position="20"/>
    </location>
</feature>
<evidence type="ECO:0000313" key="3">
    <source>
        <dbReference type="EMBL" id="TBT95749.1"/>
    </source>
</evidence>
<evidence type="ECO:0000259" key="2">
    <source>
        <dbReference type="Pfam" id="PF01402"/>
    </source>
</evidence>
<organism evidence="3 4">
    <name type="scientific">Propioniciclava tarda</name>
    <dbReference type="NCBI Taxonomy" id="433330"/>
    <lineage>
        <taxon>Bacteria</taxon>
        <taxon>Bacillati</taxon>
        <taxon>Actinomycetota</taxon>
        <taxon>Actinomycetes</taxon>
        <taxon>Propionibacteriales</taxon>
        <taxon>Propionibacteriaceae</taxon>
        <taxon>Propioniciclava</taxon>
    </lineage>
</organism>
<dbReference type="Pfam" id="PF01402">
    <property type="entry name" value="RHH_1"/>
    <property type="match status" value="1"/>
</dbReference>
<reference evidence="3 4" key="1">
    <citation type="submission" date="2019-01" db="EMBL/GenBank/DDBJ databases">
        <title>Lactibacter flavus gen. nov., sp. nov., a novel bacterium of the family Propionibacteriaceae isolated from raw milk and dairy products.</title>
        <authorList>
            <person name="Huptas C."/>
            <person name="Wenning M."/>
            <person name="Breitenwieser F."/>
            <person name="Doll E."/>
            <person name="Von Neubeck M."/>
            <person name="Busse H.-J."/>
            <person name="Scherer S."/>
        </authorList>
    </citation>
    <scope>NUCLEOTIDE SEQUENCE [LARGE SCALE GENOMIC DNA]</scope>
    <source>
        <strain evidence="3 4">DSM 22130</strain>
    </source>
</reference>